<dbReference type="EMBL" id="LR214951">
    <property type="protein sequence ID" value="VEU59189.1"/>
    <property type="molecule type" value="Genomic_DNA"/>
</dbReference>
<organism evidence="1 2">
    <name type="scientific">Mesomycoplasma neurolyticum</name>
    <dbReference type="NCBI Taxonomy" id="2120"/>
    <lineage>
        <taxon>Bacteria</taxon>
        <taxon>Bacillati</taxon>
        <taxon>Mycoplasmatota</taxon>
        <taxon>Mycoplasmoidales</taxon>
        <taxon>Metamycoplasmataceae</taxon>
        <taxon>Mesomycoplasma</taxon>
    </lineage>
</organism>
<dbReference type="AlphaFoldDB" id="A0A449A4N0"/>
<evidence type="ECO:0000313" key="1">
    <source>
        <dbReference type="EMBL" id="VEU59189.1"/>
    </source>
</evidence>
<gene>
    <name evidence="1" type="ORF">NCTC10166_00147</name>
</gene>
<dbReference type="KEGG" id="mnu:NCTC10166_00147"/>
<evidence type="ECO:0000313" key="2">
    <source>
        <dbReference type="Proteomes" id="UP000289440"/>
    </source>
</evidence>
<name>A0A449A4N0_9BACT</name>
<reference evidence="1 2" key="1">
    <citation type="submission" date="2019-01" db="EMBL/GenBank/DDBJ databases">
        <authorList>
            <consortium name="Pathogen Informatics"/>
        </authorList>
    </citation>
    <scope>NUCLEOTIDE SEQUENCE [LARGE SCALE GENOMIC DNA]</scope>
    <source>
        <strain evidence="1 2">NCTC10166</strain>
    </source>
</reference>
<protein>
    <submittedName>
        <fullName evidence="1">Uncharacterized protein</fullName>
    </submittedName>
</protein>
<sequence length="155" mass="18901">MKNKKNDKQLSKITIYFANNEKITKWNSFLYLYNDEELKWFNLNDLSIANFKYMFIKIIDFTTKNEEYIFLEKCDIFKENDNINIFSTNKKNSYFQQKQYSKKNDKIKILKQDLKELLKFNKIDNSINTAIEIENKKRDIYLETVVNFLKIKKEI</sequence>
<dbReference type="OrthoDB" id="398237at2"/>
<dbReference type="NCBIfam" id="NF045935">
    <property type="entry name" value="MSC_0621_epsi"/>
    <property type="match status" value="1"/>
</dbReference>
<accession>A0A449A4N0</accession>
<keyword evidence="2" id="KW-1185">Reference proteome</keyword>
<dbReference type="RefSeq" id="WP_129719596.1">
    <property type="nucleotide sequence ID" value="NZ_LR214951.1"/>
</dbReference>
<proteinExistence type="predicted"/>
<dbReference type="Proteomes" id="UP000289440">
    <property type="component" value="Chromosome"/>
</dbReference>